<evidence type="ECO:0000256" key="2">
    <source>
        <dbReference type="ARBA" id="ARBA00004818"/>
    </source>
</evidence>
<comment type="pathway">
    <text evidence="2">Organic acid metabolism; glycolate biosynthesis; glycolate from 2-phosphoglycolate: step 1/1.</text>
</comment>
<dbReference type="RefSeq" id="WP_269425122.1">
    <property type="nucleotide sequence ID" value="NZ_JAPWGY010000014.1"/>
</dbReference>
<dbReference type="GO" id="GO:0016787">
    <property type="term" value="F:hydrolase activity"/>
    <property type="evidence" value="ECO:0007669"/>
    <property type="project" value="UniProtKB-KW"/>
</dbReference>
<dbReference type="InterPro" id="IPR050155">
    <property type="entry name" value="HAD-like_hydrolase_sf"/>
</dbReference>
<organism evidence="5 6">
    <name type="scientific">Kiloniella laminariae</name>
    <dbReference type="NCBI Taxonomy" id="454162"/>
    <lineage>
        <taxon>Bacteria</taxon>
        <taxon>Pseudomonadati</taxon>
        <taxon>Pseudomonadota</taxon>
        <taxon>Alphaproteobacteria</taxon>
        <taxon>Rhodospirillales</taxon>
        <taxon>Kiloniellaceae</taxon>
        <taxon>Kiloniella</taxon>
    </lineage>
</organism>
<evidence type="ECO:0000256" key="4">
    <source>
        <dbReference type="ARBA" id="ARBA00013078"/>
    </source>
</evidence>
<accession>A0ABT4LPB6</accession>
<dbReference type="SUPFAM" id="SSF56784">
    <property type="entry name" value="HAD-like"/>
    <property type="match status" value="1"/>
</dbReference>
<dbReference type="SFLD" id="SFLDG01135">
    <property type="entry name" value="C1.5.6:_HAD__Beta-PGM__Phospha"/>
    <property type="match status" value="1"/>
</dbReference>
<name>A0ABT4LPB6_9PROT</name>
<dbReference type="InterPro" id="IPR006439">
    <property type="entry name" value="HAD-SF_hydro_IA"/>
</dbReference>
<evidence type="ECO:0000256" key="3">
    <source>
        <dbReference type="ARBA" id="ARBA00006171"/>
    </source>
</evidence>
<keyword evidence="6" id="KW-1185">Reference proteome</keyword>
<sequence length="224" mass="24566">MSGHRFKLVVFDFDGTLVDSQANIHSCMVQAFVANALPAPTIEQVRRIVGLKLEYAVAEILQQDGDWELACAVSDSYRQAFIKARELPDFHEPVFAGVREMLQRLSLSETLMAVATGKNLRGLQKSLAHHQFADFFVTLKTADDGPSKPHPEILIQAMKENGVEPADTVMIGDTTYDIEMARAAGAAAIGVSWGYHHQDELLKAGAHCIVQSCDDLPAVFTDLL</sequence>
<dbReference type="SFLD" id="SFLDG01129">
    <property type="entry name" value="C1.5:_HAD__Beta-PGM__Phosphata"/>
    <property type="match status" value="1"/>
</dbReference>
<dbReference type="InterPro" id="IPR023214">
    <property type="entry name" value="HAD_sf"/>
</dbReference>
<dbReference type="Proteomes" id="UP001069802">
    <property type="component" value="Unassembled WGS sequence"/>
</dbReference>
<comment type="catalytic activity">
    <reaction evidence="1">
        <text>2-phosphoglycolate + H2O = glycolate + phosphate</text>
        <dbReference type="Rhea" id="RHEA:14369"/>
        <dbReference type="ChEBI" id="CHEBI:15377"/>
        <dbReference type="ChEBI" id="CHEBI:29805"/>
        <dbReference type="ChEBI" id="CHEBI:43474"/>
        <dbReference type="ChEBI" id="CHEBI:58033"/>
        <dbReference type="EC" id="3.1.3.18"/>
    </reaction>
</comment>
<evidence type="ECO:0000313" key="6">
    <source>
        <dbReference type="Proteomes" id="UP001069802"/>
    </source>
</evidence>
<dbReference type="PANTHER" id="PTHR43434:SF1">
    <property type="entry name" value="PHOSPHOGLYCOLATE PHOSPHATASE"/>
    <property type="match status" value="1"/>
</dbReference>
<dbReference type="Gene3D" id="3.40.50.1000">
    <property type="entry name" value="HAD superfamily/HAD-like"/>
    <property type="match status" value="1"/>
</dbReference>
<dbReference type="InterPro" id="IPR041492">
    <property type="entry name" value="HAD_2"/>
</dbReference>
<gene>
    <name evidence="5" type="ORF">O4H49_19525</name>
</gene>
<dbReference type="InterPro" id="IPR023198">
    <property type="entry name" value="PGP-like_dom2"/>
</dbReference>
<protein>
    <recommendedName>
        <fullName evidence="4">phosphoglycolate phosphatase</fullName>
        <ecNumber evidence="4">3.1.3.18</ecNumber>
    </recommendedName>
</protein>
<comment type="caution">
    <text evidence="5">The sequence shown here is derived from an EMBL/GenBank/DDBJ whole genome shotgun (WGS) entry which is preliminary data.</text>
</comment>
<dbReference type="PANTHER" id="PTHR43434">
    <property type="entry name" value="PHOSPHOGLYCOLATE PHOSPHATASE"/>
    <property type="match status" value="1"/>
</dbReference>
<dbReference type="SFLD" id="SFLDS00003">
    <property type="entry name" value="Haloacid_Dehalogenase"/>
    <property type="match status" value="1"/>
</dbReference>
<dbReference type="Gene3D" id="1.10.150.240">
    <property type="entry name" value="Putative phosphatase, domain 2"/>
    <property type="match status" value="1"/>
</dbReference>
<evidence type="ECO:0000256" key="1">
    <source>
        <dbReference type="ARBA" id="ARBA00000830"/>
    </source>
</evidence>
<proteinExistence type="inferred from homology"/>
<comment type="similarity">
    <text evidence="3">Belongs to the HAD-like hydrolase superfamily. CbbY/CbbZ/Gph/YieH family.</text>
</comment>
<dbReference type="Pfam" id="PF13419">
    <property type="entry name" value="HAD_2"/>
    <property type="match status" value="1"/>
</dbReference>
<keyword evidence="5" id="KW-0378">Hydrolase</keyword>
<dbReference type="InterPro" id="IPR036412">
    <property type="entry name" value="HAD-like_sf"/>
</dbReference>
<evidence type="ECO:0000313" key="5">
    <source>
        <dbReference type="EMBL" id="MCZ4282983.1"/>
    </source>
</evidence>
<dbReference type="NCBIfam" id="TIGR01509">
    <property type="entry name" value="HAD-SF-IA-v3"/>
    <property type="match status" value="1"/>
</dbReference>
<dbReference type="EC" id="3.1.3.18" evidence="4"/>
<reference evidence="5" key="1">
    <citation type="submission" date="2022-12" db="EMBL/GenBank/DDBJ databases">
        <title>Bacterial isolates from different developmental stages of Nematostella vectensis.</title>
        <authorList>
            <person name="Fraune S."/>
        </authorList>
    </citation>
    <scope>NUCLEOTIDE SEQUENCE</scope>
    <source>
        <strain evidence="5">G21630-S1</strain>
    </source>
</reference>
<dbReference type="EMBL" id="JAPWGY010000014">
    <property type="protein sequence ID" value="MCZ4282983.1"/>
    <property type="molecule type" value="Genomic_DNA"/>
</dbReference>
<dbReference type="NCBIfam" id="TIGR01549">
    <property type="entry name" value="HAD-SF-IA-v1"/>
    <property type="match status" value="1"/>
</dbReference>